<name>A0A8S4SFZ2_9NEOP</name>
<evidence type="ECO:0000313" key="1">
    <source>
        <dbReference type="EMBL" id="CAH2268260.1"/>
    </source>
</evidence>
<protein>
    <submittedName>
        <fullName evidence="1">Jg15891 protein</fullName>
    </submittedName>
</protein>
<evidence type="ECO:0000313" key="2">
    <source>
        <dbReference type="Proteomes" id="UP000838756"/>
    </source>
</evidence>
<reference evidence="1" key="1">
    <citation type="submission" date="2022-03" db="EMBL/GenBank/DDBJ databases">
        <authorList>
            <person name="Lindestad O."/>
        </authorList>
    </citation>
    <scope>NUCLEOTIDE SEQUENCE</scope>
</reference>
<keyword evidence="2" id="KW-1185">Reference proteome</keyword>
<comment type="caution">
    <text evidence="1">The sequence shown here is derived from an EMBL/GenBank/DDBJ whole genome shotgun (WGS) entry which is preliminary data.</text>
</comment>
<dbReference type="EMBL" id="CAKXAJ010026428">
    <property type="protein sequence ID" value="CAH2268260.1"/>
    <property type="molecule type" value="Genomic_DNA"/>
</dbReference>
<dbReference type="AlphaFoldDB" id="A0A8S4SFZ2"/>
<dbReference type="Proteomes" id="UP000838756">
    <property type="component" value="Unassembled WGS sequence"/>
</dbReference>
<gene>
    <name evidence="1" type="primary">jg15891</name>
    <name evidence="1" type="ORF">PAEG_LOCUS26649</name>
</gene>
<organism evidence="1 2">
    <name type="scientific">Pararge aegeria aegeria</name>
    <dbReference type="NCBI Taxonomy" id="348720"/>
    <lineage>
        <taxon>Eukaryota</taxon>
        <taxon>Metazoa</taxon>
        <taxon>Ecdysozoa</taxon>
        <taxon>Arthropoda</taxon>
        <taxon>Hexapoda</taxon>
        <taxon>Insecta</taxon>
        <taxon>Pterygota</taxon>
        <taxon>Neoptera</taxon>
        <taxon>Endopterygota</taxon>
        <taxon>Lepidoptera</taxon>
        <taxon>Glossata</taxon>
        <taxon>Ditrysia</taxon>
        <taxon>Papilionoidea</taxon>
        <taxon>Nymphalidae</taxon>
        <taxon>Satyrinae</taxon>
        <taxon>Satyrini</taxon>
        <taxon>Parargina</taxon>
        <taxon>Pararge</taxon>
    </lineage>
</organism>
<sequence>MKQKGTDVWFHHHINPLPAHYMARVSSHNEKGLQICMESEMESGHVCGHVRARGSLGGKWVSVPLPPCAAKQPRVTRPWPSELRLCCHTVLCPMLSVNKLSIIE</sequence>
<proteinExistence type="predicted"/>
<accession>A0A8S4SFZ2</accession>